<dbReference type="EMBL" id="QNBE01000002">
    <property type="protein sequence ID" value="RKX71778.1"/>
    <property type="molecule type" value="Genomic_DNA"/>
</dbReference>
<dbReference type="Proteomes" id="UP000268469">
    <property type="component" value="Unassembled WGS sequence"/>
</dbReference>
<evidence type="ECO:0000313" key="1">
    <source>
        <dbReference type="EMBL" id="RKX71778.1"/>
    </source>
</evidence>
<organism evidence="1 2">
    <name type="scientific">candidate division WOR-3 bacterium</name>
    <dbReference type="NCBI Taxonomy" id="2052148"/>
    <lineage>
        <taxon>Bacteria</taxon>
        <taxon>Bacteria division WOR-3</taxon>
    </lineage>
</organism>
<sequence>MIILLFLLPITDSIAPADPVAGDGRWRIGLLIENRFLLKELSGSKLSLYGRGFRFLVSGFGLGPLQIYQLRIAYSFSLIEPLDLGYGIATHLYRFDDGNSHLGLGIDLGLGYTDELITVRLSSLDLNRPRLTPIDEIRPGYHLKLRVGKNPQFHFKLTHRTNFSIYSGFTLSLPPPLSLSLGFNTEPRELSFGFSIITRPEIYYTGSIHSTLGLSHQIGIRI</sequence>
<name>A0A660SLU5_UNCW3</name>
<proteinExistence type="predicted"/>
<gene>
    <name evidence="1" type="ORF">DRP53_00390</name>
</gene>
<reference evidence="1 2" key="1">
    <citation type="submission" date="2018-06" db="EMBL/GenBank/DDBJ databases">
        <title>Extensive metabolic versatility and redundancy in microbially diverse, dynamic hydrothermal sediments.</title>
        <authorList>
            <person name="Dombrowski N."/>
            <person name="Teske A."/>
            <person name="Baker B.J."/>
        </authorList>
    </citation>
    <scope>NUCLEOTIDE SEQUENCE [LARGE SCALE GENOMIC DNA]</scope>
    <source>
        <strain evidence="1">B36_G15</strain>
    </source>
</reference>
<protein>
    <submittedName>
        <fullName evidence="1">Uncharacterized protein</fullName>
    </submittedName>
</protein>
<evidence type="ECO:0000313" key="2">
    <source>
        <dbReference type="Proteomes" id="UP000268469"/>
    </source>
</evidence>
<comment type="caution">
    <text evidence="1">The sequence shown here is derived from an EMBL/GenBank/DDBJ whole genome shotgun (WGS) entry which is preliminary data.</text>
</comment>
<dbReference type="AlphaFoldDB" id="A0A660SLU5"/>
<accession>A0A660SLU5</accession>